<keyword evidence="5" id="KW-0472">Membrane</keyword>
<keyword evidence="3" id="KW-0378">Hydrolase</keyword>
<dbReference type="GO" id="GO:0006508">
    <property type="term" value="P:proteolysis"/>
    <property type="evidence" value="ECO:0007669"/>
    <property type="project" value="UniProtKB-KW"/>
</dbReference>
<keyword evidence="5" id="KW-1133">Transmembrane helix</keyword>
<evidence type="ECO:0000256" key="1">
    <source>
        <dbReference type="ARBA" id="ARBA00007447"/>
    </source>
</evidence>
<dbReference type="PRINTS" id="PR00792">
    <property type="entry name" value="PEPSIN"/>
</dbReference>
<dbReference type="PROSITE" id="PS51767">
    <property type="entry name" value="PEPTIDASE_A1"/>
    <property type="match status" value="1"/>
</dbReference>
<feature type="signal peptide" evidence="6">
    <location>
        <begin position="1"/>
        <end position="22"/>
    </location>
</feature>
<dbReference type="PANTHER" id="PTHR47966:SF57">
    <property type="entry name" value="PEPTIDASE A1 DOMAIN-CONTAINING PROTEIN"/>
    <property type="match status" value="1"/>
</dbReference>
<sequence>MFFTAALPSILLLSTKPWLAAANGRDQQPSAPSLGNTIYNDQNLRYIATVIVGGQSINVTLDTGSTDMWLNPRGGVGTFQDTGVSHEIHYGDGSPFINGTIGLIQVSLAGHVIPKQAFINITQISGLDQCGHGDCGLIGLGFDNPKVGIQNALTQAGQDGNTIGKSVLSNIFDMNPDKGRFFALSLSRERDARDSAPATLHISEYATRYESVQYEPIRPVYPLTETNWNLLSKGFSVNGRPLSLVANDKTVPGGNILIGLDTGNPGVCTRPEIREAIYSQIPGAVLSKNSSIPSRNFRTDQDIWVIPCNASLNLTMDFEGNSYPVHPLDLTAMYTHVGRDGVNRTICVNTITNCGMAKDVLYGDPFLRNVYTVYNFGNATTPPFVQFSSQTDVEEAARDFAIVRQELLAGNAPELGPADLVHLYDGPSAGIPANPTPPGSSCSSGVRVAENIANDATPSSNDSILAKHAPVIIGLLAANLVVLSILALAVVREVGSARSQSAPRYVPVHVRDNDSAPLTHPPFSDKKDYSDA</sequence>
<dbReference type="InterPro" id="IPR001461">
    <property type="entry name" value="Aspartic_peptidase_A1"/>
</dbReference>
<dbReference type="CDD" id="cd05471">
    <property type="entry name" value="pepsin_like"/>
    <property type="match status" value="1"/>
</dbReference>
<feature type="region of interest" description="Disordered" evidence="4">
    <location>
        <begin position="501"/>
        <end position="532"/>
    </location>
</feature>
<evidence type="ECO:0000313" key="9">
    <source>
        <dbReference type="Proteomes" id="UP001218218"/>
    </source>
</evidence>
<feature type="compositionally biased region" description="Basic and acidic residues" evidence="4">
    <location>
        <begin position="523"/>
        <end position="532"/>
    </location>
</feature>
<dbReference type="AlphaFoldDB" id="A0AAD7AQD0"/>
<gene>
    <name evidence="8" type="ORF">DFH08DRAFT_1002684</name>
</gene>
<dbReference type="InterPro" id="IPR001969">
    <property type="entry name" value="Aspartic_peptidase_AS"/>
</dbReference>
<feature type="domain" description="Peptidase A1" evidence="7">
    <location>
        <begin position="46"/>
        <end position="388"/>
    </location>
</feature>
<dbReference type="InterPro" id="IPR033121">
    <property type="entry name" value="PEPTIDASE_A1"/>
</dbReference>
<dbReference type="PANTHER" id="PTHR47966">
    <property type="entry name" value="BETA-SITE APP-CLEAVING ENZYME, ISOFORM A-RELATED"/>
    <property type="match status" value="1"/>
</dbReference>
<keyword evidence="3" id="KW-0645">Protease</keyword>
<keyword evidence="2 3" id="KW-0064">Aspartyl protease</keyword>
<dbReference type="GO" id="GO:0004190">
    <property type="term" value="F:aspartic-type endopeptidase activity"/>
    <property type="evidence" value="ECO:0007669"/>
    <property type="project" value="UniProtKB-KW"/>
</dbReference>
<evidence type="ECO:0000256" key="6">
    <source>
        <dbReference type="SAM" id="SignalP"/>
    </source>
</evidence>
<feature type="chain" id="PRO_5041983047" evidence="6">
    <location>
        <begin position="23"/>
        <end position="532"/>
    </location>
</feature>
<dbReference type="EMBL" id="JARIHO010000002">
    <property type="protein sequence ID" value="KAJ7366056.1"/>
    <property type="molecule type" value="Genomic_DNA"/>
</dbReference>
<reference evidence="8" key="1">
    <citation type="submission" date="2023-03" db="EMBL/GenBank/DDBJ databases">
        <title>Massive genome expansion in bonnet fungi (Mycena s.s.) driven by repeated elements and novel gene families across ecological guilds.</title>
        <authorList>
            <consortium name="Lawrence Berkeley National Laboratory"/>
            <person name="Harder C.B."/>
            <person name="Miyauchi S."/>
            <person name="Viragh M."/>
            <person name="Kuo A."/>
            <person name="Thoen E."/>
            <person name="Andreopoulos B."/>
            <person name="Lu D."/>
            <person name="Skrede I."/>
            <person name="Drula E."/>
            <person name="Henrissat B."/>
            <person name="Morin E."/>
            <person name="Kohler A."/>
            <person name="Barry K."/>
            <person name="LaButti K."/>
            <person name="Morin E."/>
            <person name="Salamov A."/>
            <person name="Lipzen A."/>
            <person name="Mereny Z."/>
            <person name="Hegedus B."/>
            <person name="Baldrian P."/>
            <person name="Stursova M."/>
            <person name="Weitz H."/>
            <person name="Taylor A."/>
            <person name="Grigoriev I.V."/>
            <person name="Nagy L.G."/>
            <person name="Martin F."/>
            <person name="Kauserud H."/>
        </authorList>
    </citation>
    <scope>NUCLEOTIDE SEQUENCE</scope>
    <source>
        <strain evidence="8">CBHHK002</strain>
    </source>
</reference>
<keyword evidence="5" id="KW-0812">Transmembrane</keyword>
<protein>
    <submittedName>
        <fullName evidence="8">Aspartic peptidase domain-containing protein</fullName>
    </submittedName>
</protein>
<dbReference type="InterPro" id="IPR034164">
    <property type="entry name" value="Pepsin-like_dom"/>
</dbReference>
<organism evidence="8 9">
    <name type="scientific">Mycena albidolilacea</name>
    <dbReference type="NCBI Taxonomy" id="1033008"/>
    <lineage>
        <taxon>Eukaryota</taxon>
        <taxon>Fungi</taxon>
        <taxon>Dikarya</taxon>
        <taxon>Basidiomycota</taxon>
        <taxon>Agaricomycotina</taxon>
        <taxon>Agaricomycetes</taxon>
        <taxon>Agaricomycetidae</taxon>
        <taxon>Agaricales</taxon>
        <taxon>Marasmiineae</taxon>
        <taxon>Mycenaceae</taxon>
        <taxon>Mycena</taxon>
    </lineage>
</organism>
<proteinExistence type="inferred from homology"/>
<comment type="caution">
    <text evidence="8">The sequence shown here is derived from an EMBL/GenBank/DDBJ whole genome shotgun (WGS) entry which is preliminary data.</text>
</comment>
<dbReference type="Proteomes" id="UP001218218">
    <property type="component" value="Unassembled WGS sequence"/>
</dbReference>
<dbReference type="SUPFAM" id="SSF50630">
    <property type="entry name" value="Acid proteases"/>
    <property type="match status" value="1"/>
</dbReference>
<evidence type="ECO:0000259" key="7">
    <source>
        <dbReference type="PROSITE" id="PS51767"/>
    </source>
</evidence>
<keyword evidence="6" id="KW-0732">Signal</keyword>
<dbReference type="InterPro" id="IPR021109">
    <property type="entry name" value="Peptidase_aspartic_dom_sf"/>
</dbReference>
<keyword evidence="9" id="KW-1185">Reference proteome</keyword>
<evidence type="ECO:0000256" key="2">
    <source>
        <dbReference type="ARBA" id="ARBA00022750"/>
    </source>
</evidence>
<dbReference type="Gene3D" id="2.40.70.10">
    <property type="entry name" value="Acid Proteases"/>
    <property type="match status" value="2"/>
</dbReference>
<evidence type="ECO:0000256" key="3">
    <source>
        <dbReference type="RuleBase" id="RU000454"/>
    </source>
</evidence>
<accession>A0AAD7AQD0</accession>
<evidence type="ECO:0000256" key="4">
    <source>
        <dbReference type="SAM" id="MobiDB-lite"/>
    </source>
</evidence>
<dbReference type="PROSITE" id="PS00141">
    <property type="entry name" value="ASP_PROTEASE"/>
    <property type="match status" value="1"/>
</dbReference>
<comment type="similarity">
    <text evidence="1 3">Belongs to the peptidase A1 family.</text>
</comment>
<evidence type="ECO:0000313" key="8">
    <source>
        <dbReference type="EMBL" id="KAJ7366056.1"/>
    </source>
</evidence>
<dbReference type="Pfam" id="PF00026">
    <property type="entry name" value="Asp"/>
    <property type="match status" value="1"/>
</dbReference>
<feature type="transmembrane region" description="Helical" evidence="5">
    <location>
        <begin position="469"/>
        <end position="491"/>
    </location>
</feature>
<name>A0AAD7AQD0_9AGAR</name>
<evidence type="ECO:0000256" key="5">
    <source>
        <dbReference type="SAM" id="Phobius"/>
    </source>
</evidence>